<keyword evidence="9" id="KW-0315">Glutamine amidotransferase</keyword>
<dbReference type="Gene3D" id="3.40.50.880">
    <property type="match status" value="1"/>
</dbReference>
<dbReference type="InterPro" id="IPR011698">
    <property type="entry name" value="GATase_3"/>
</dbReference>
<evidence type="ECO:0000313" key="12">
    <source>
        <dbReference type="EMBL" id="MFG6415593.1"/>
    </source>
</evidence>
<evidence type="ECO:0000256" key="6">
    <source>
        <dbReference type="ARBA" id="ARBA00022741"/>
    </source>
</evidence>
<dbReference type="PANTHER" id="PTHR43873">
    <property type="entry name" value="COBYRINATE A,C-DIAMIDE SYNTHASE"/>
    <property type="match status" value="1"/>
</dbReference>
<dbReference type="EMBL" id="JBIGHY010000006">
    <property type="protein sequence ID" value="MFG6415593.1"/>
    <property type="molecule type" value="Genomic_DNA"/>
</dbReference>
<dbReference type="RefSeq" id="WP_394471663.1">
    <property type="nucleotide sequence ID" value="NZ_JBIGHY010000006.1"/>
</dbReference>
<comment type="similarity">
    <text evidence="3">Belongs to the CobB/CobQ family. CobQ subfamily.</text>
</comment>
<evidence type="ECO:0000259" key="11">
    <source>
        <dbReference type="Pfam" id="PF07685"/>
    </source>
</evidence>
<keyword evidence="13" id="KW-1185">Reference proteome</keyword>
<evidence type="ECO:0000259" key="10">
    <source>
        <dbReference type="Pfam" id="PF01656"/>
    </source>
</evidence>
<protein>
    <submittedName>
        <fullName evidence="12">Cobyrinate a,c-diamide synthase</fullName>
    </submittedName>
</protein>
<keyword evidence="6" id="KW-0547">Nucleotide-binding</keyword>
<feature type="domain" description="CobQ/CobB/MinD/ParA nucleotide binding" evidence="10">
    <location>
        <begin position="9"/>
        <end position="186"/>
    </location>
</feature>
<dbReference type="SUPFAM" id="SSF52540">
    <property type="entry name" value="P-loop containing nucleoside triphosphate hydrolases"/>
    <property type="match status" value="1"/>
</dbReference>
<dbReference type="Proteomes" id="UP001606300">
    <property type="component" value="Unassembled WGS sequence"/>
</dbReference>
<dbReference type="PROSITE" id="PS51274">
    <property type="entry name" value="GATASE_COBBQ"/>
    <property type="match status" value="1"/>
</dbReference>
<keyword evidence="4" id="KW-0169">Cobalamin biosynthesis</keyword>
<evidence type="ECO:0000256" key="2">
    <source>
        <dbReference type="ARBA" id="ARBA00004953"/>
    </source>
</evidence>
<dbReference type="InterPro" id="IPR004484">
    <property type="entry name" value="CbiA/CobB_synth"/>
</dbReference>
<dbReference type="Gene3D" id="3.40.50.300">
    <property type="entry name" value="P-loop containing nucleotide triphosphate hydrolases"/>
    <property type="match status" value="1"/>
</dbReference>
<dbReference type="NCBIfam" id="NF002204">
    <property type="entry name" value="PRK01077.1"/>
    <property type="match status" value="1"/>
</dbReference>
<dbReference type="SUPFAM" id="SSF52317">
    <property type="entry name" value="Class I glutamine amidotransferase-like"/>
    <property type="match status" value="1"/>
</dbReference>
<dbReference type="InterPro" id="IPR002586">
    <property type="entry name" value="CobQ/CobB/MinD/ParA_Nub-bd_dom"/>
</dbReference>
<dbReference type="InterPro" id="IPR029062">
    <property type="entry name" value="Class_I_gatase-like"/>
</dbReference>
<proteinExistence type="inferred from homology"/>
<organism evidence="12 13">
    <name type="scientific">Pelomonas dachongensis</name>
    <dbReference type="NCBI Taxonomy" id="3299029"/>
    <lineage>
        <taxon>Bacteria</taxon>
        <taxon>Pseudomonadati</taxon>
        <taxon>Pseudomonadota</taxon>
        <taxon>Betaproteobacteria</taxon>
        <taxon>Burkholderiales</taxon>
        <taxon>Sphaerotilaceae</taxon>
        <taxon>Roseateles</taxon>
    </lineage>
</organism>
<keyword evidence="5" id="KW-0436">Ligase</keyword>
<feature type="domain" description="CobB/CobQ-like glutamine amidotransferase" evidence="11">
    <location>
        <begin position="239"/>
        <end position="420"/>
    </location>
</feature>
<evidence type="ECO:0000256" key="5">
    <source>
        <dbReference type="ARBA" id="ARBA00022598"/>
    </source>
</evidence>
<evidence type="ECO:0000256" key="7">
    <source>
        <dbReference type="ARBA" id="ARBA00022840"/>
    </source>
</evidence>
<dbReference type="CDD" id="cd03130">
    <property type="entry name" value="GATase1_CobB"/>
    <property type="match status" value="1"/>
</dbReference>
<comment type="caution">
    <text evidence="12">The sequence shown here is derived from an EMBL/GenBank/DDBJ whole genome shotgun (WGS) entry which is preliminary data.</text>
</comment>
<name>A0ABW7ESD7_9BURK</name>
<comment type="cofactor">
    <cofactor evidence="1">
        <name>Mg(2+)</name>
        <dbReference type="ChEBI" id="CHEBI:18420"/>
    </cofactor>
</comment>
<evidence type="ECO:0000256" key="4">
    <source>
        <dbReference type="ARBA" id="ARBA00022573"/>
    </source>
</evidence>
<dbReference type="Pfam" id="PF01656">
    <property type="entry name" value="CbiA"/>
    <property type="match status" value="1"/>
</dbReference>
<comment type="pathway">
    <text evidence="2">Cofactor biosynthesis; adenosylcobalamin biosynthesis.</text>
</comment>
<accession>A0ABW7ESD7</accession>
<keyword evidence="7" id="KW-0067">ATP-binding</keyword>
<dbReference type="Pfam" id="PF07685">
    <property type="entry name" value="GATase_3"/>
    <property type="match status" value="1"/>
</dbReference>
<evidence type="ECO:0000256" key="3">
    <source>
        <dbReference type="ARBA" id="ARBA00006205"/>
    </source>
</evidence>
<evidence type="ECO:0000313" key="13">
    <source>
        <dbReference type="Proteomes" id="UP001606300"/>
    </source>
</evidence>
<evidence type="ECO:0000256" key="9">
    <source>
        <dbReference type="ARBA" id="ARBA00022962"/>
    </source>
</evidence>
<evidence type="ECO:0000256" key="1">
    <source>
        <dbReference type="ARBA" id="ARBA00001946"/>
    </source>
</evidence>
<keyword evidence="8" id="KW-0460">Magnesium</keyword>
<evidence type="ECO:0000256" key="8">
    <source>
        <dbReference type="ARBA" id="ARBA00022842"/>
    </source>
</evidence>
<dbReference type="PANTHER" id="PTHR43873:SF1">
    <property type="entry name" value="COBYRINATE A,C-DIAMIDE SYNTHASE"/>
    <property type="match status" value="1"/>
</dbReference>
<dbReference type="InterPro" id="IPR027417">
    <property type="entry name" value="P-loop_NTPase"/>
</dbReference>
<sequence>MTTTCAALFISAPSSGSGKTSVTAAIARSHARRGQRVRVFKTGPDFLDPSILERASGAPVYQLDLFMGGFAHCQALLSQAAAEADLLLVEGVMGLFDGKPSSADLAEAFGLPVVCVIDAAAMAQTFAALATGLANFRPGLRHRGVVANRLGSAAHGRMVGEGLPADLPLIAALPREPRLTMPERHLGLVQALEQPGLDVQLDAWADAWEAALQPGFMFAPVSFEDAIHPPPRPLLQGRRIAIARDAAFGFIYPANVDTLHALGAELSFFSPLRHEPLPDCDAVWLPGGYPELYADRLAAHPTLTASLAAHVARAKPLLAECGGMLTLLDGLTDVAGETRRMAGLLPGRAHVQQRLAALGLQAINWPEGPLRGHSYHYSTLDTPLVPIATASNPNGGKTAEALYQQGSLRASYVHHYFPSNAEAVAAFFAG</sequence>
<reference evidence="12 13" key="1">
    <citation type="submission" date="2024-09" db="EMBL/GenBank/DDBJ databases">
        <title>Novel species of the genus Pelomonas and Roseateles isolated from streams.</title>
        <authorList>
            <person name="Lu H."/>
        </authorList>
    </citation>
    <scope>NUCLEOTIDE SEQUENCE [LARGE SCALE GENOMIC DNA]</scope>
    <source>
        <strain evidence="12 13">DC23W</strain>
    </source>
</reference>
<gene>
    <name evidence="12" type="ORF">ACG02S_16990</name>
</gene>